<name>Q8TPC3_METAC</name>
<accession>Q8TPC3</accession>
<gene>
    <name evidence="1" type="ordered locus">MA_1990</name>
</gene>
<evidence type="ECO:0000313" key="2">
    <source>
        <dbReference type="Proteomes" id="UP000002487"/>
    </source>
</evidence>
<dbReference type="EMBL" id="AE010299">
    <property type="protein sequence ID" value="AAM05393.1"/>
    <property type="molecule type" value="Genomic_DNA"/>
</dbReference>
<dbReference type="HOGENOM" id="CLU_2103472_0_0_2"/>
<dbReference type="KEGG" id="mac:MA_1990"/>
<organism evidence="1 2">
    <name type="scientific">Methanosarcina acetivorans (strain ATCC 35395 / DSM 2834 / JCM 12185 / C2A)</name>
    <dbReference type="NCBI Taxonomy" id="188937"/>
    <lineage>
        <taxon>Archaea</taxon>
        <taxon>Methanobacteriati</taxon>
        <taxon>Methanobacteriota</taxon>
        <taxon>Stenosarchaea group</taxon>
        <taxon>Methanomicrobia</taxon>
        <taxon>Methanosarcinales</taxon>
        <taxon>Methanosarcinaceae</taxon>
        <taxon>Methanosarcina</taxon>
    </lineage>
</organism>
<dbReference type="EnsemblBacteria" id="AAM05393">
    <property type="protein sequence ID" value="AAM05393"/>
    <property type="gene ID" value="MA_1990"/>
</dbReference>
<dbReference type="Proteomes" id="UP000002487">
    <property type="component" value="Chromosome"/>
</dbReference>
<keyword evidence="2" id="KW-1185">Reference proteome</keyword>
<evidence type="ECO:0000313" key="1">
    <source>
        <dbReference type="EMBL" id="AAM05393.1"/>
    </source>
</evidence>
<sequence>MRDWRIKNFQVPSGCRKNRNRLCVEDDVRLLRRPGASERDGDAKAMLARYRHEENSQNLHLIKKWFRVCGNPLNKESQLILAEWPDVFLLIYFRLIKVDFDKFVRSQNTNTFNFL</sequence>
<reference evidence="1 2" key="1">
    <citation type="journal article" date="2002" name="Genome Res.">
        <title>The genome of Methanosarcina acetivorans reveals extensive metabolic and physiological diversity.</title>
        <authorList>
            <person name="Galagan J.E."/>
            <person name="Nusbaum C."/>
            <person name="Roy A."/>
            <person name="Endrizzi M.G."/>
            <person name="Macdonald P."/>
            <person name="FitzHugh W."/>
            <person name="Calvo S."/>
            <person name="Engels R."/>
            <person name="Smirnov S."/>
            <person name="Atnoor D."/>
            <person name="Brown A."/>
            <person name="Allen N."/>
            <person name="Naylor J."/>
            <person name="Stange-Thomann N."/>
            <person name="DeArellano K."/>
            <person name="Johnson R."/>
            <person name="Linton L."/>
            <person name="McEwan P."/>
            <person name="McKernan K."/>
            <person name="Talamas J."/>
            <person name="Tirrell A."/>
            <person name="Ye W."/>
            <person name="Zimmer A."/>
            <person name="Barber R.D."/>
            <person name="Cann I."/>
            <person name="Graham D.E."/>
            <person name="Grahame D.A."/>
            <person name="Guss A."/>
            <person name="Hedderich R."/>
            <person name="Ingram-Smith C."/>
            <person name="Kuettner C.H."/>
            <person name="Krzycki J.A."/>
            <person name="Leigh J.A."/>
            <person name="Li W."/>
            <person name="Liu J."/>
            <person name="Mukhopadhyay B."/>
            <person name="Reeve J.N."/>
            <person name="Smith K."/>
            <person name="Springer T.A."/>
            <person name="Umayam L.A."/>
            <person name="White O."/>
            <person name="White R.H."/>
            <person name="de Macario E.C."/>
            <person name="Ferry J.G."/>
            <person name="Jarrell K.F."/>
            <person name="Jing H."/>
            <person name="Macario A.J.L."/>
            <person name="Paulsen I."/>
            <person name="Pritchett M."/>
            <person name="Sowers K.R."/>
            <person name="Swanson R.V."/>
            <person name="Zinder S.H."/>
            <person name="Lander E."/>
            <person name="Metcalf W.W."/>
            <person name="Birren B."/>
        </authorList>
    </citation>
    <scope>NUCLEOTIDE SEQUENCE [LARGE SCALE GENOMIC DNA]</scope>
    <source>
        <strain evidence="2">ATCC 35395 / DSM 2834 / JCM 12185 / C2A</strain>
    </source>
</reference>
<protein>
    <submittedName>
        <fullName evidence="1">Uncharacterized protein</fullName>
    </submittedName>
</protein>
<dbReference type="AlphaFoldDB" id="Q8TPC3"/>
<proteinExistence type="predicted"/>
<dbReference type="InParanoid" id="Q8TPC3"/>